<dbReference type="CDD" id="cd06170">
    <property type="entry name" value="LuxR_C_like"/>
    <property type="match status" value="1"/>
</dbReference>
<protein>
    <submittedName>
        <fullName evidence="3">Helix-turn-helix transcriptional regulator</fullName>
    </submittedName>
</protein>
<name>A0ABU2L8F4_9ACTN</name>
<dbReference type="Pfam" id="PF00196">
    <property type="entry name" value="GerE"/>
    <property type="match status" value="1"/>
</dbReference>
<dbReference type="PANTHER" id="PTHR34293">
    <property type="entry name" value="HTH-TYPE TRANSCRIPTIONAL REGULATOR TRMBL2"/>
    <property type="match status" value="1"/>
</dbReference>
<organism evidence="3 4">
    <name type="scientific">Streptomyces boetiae</name>
    <dbReference type="NCBI Taxonomy" id="3075541"/>
    <lineage>
        <taxon>Bacteria</taxon>
        <taxon>Bacillati</taxon>
        <taxon>Actinomycetota</taxon>
        <taxon>Actinomycetes</taxon>
        <taxon>Kitasatosporales</taxon>
        <taxon>Streptomycetaceae</taxon>
        <taxon>Streptomyces</taxon>
    </lineage>
</organism>
<dbReference type="InterPro" id="IPR000792">
    <property type="entry name" value="Tscrpt_reg_LuxR_C"/>
</dbReference>
<dbReference type="Gene3D" id="1.10.10.10">
    <property type="entry name" value="Winged helix-like DNA-binding domain superfamily/Winged helix DNA-binding domain"/>
    <property type="match status" value="1"/>
</dbReference>
<gene>
    <name evidence="3" type="ORF">RM780_12930</name>
</gene>
<evidence type="ECO:0000256" key="1">
    <source>
        <dbReference type="SAM" id="MobiDB-lite"/>
    </source>
</evidence>
<evidence type="ECO:0000313" key="4">
    <source>
        <dbReference type="Proteomes" id="UP001183388"/>
    </source>
</evidence>
<feature type="region of interest" description="Disordered" evidence="1">
    <location>
        <begin position="1"/>
        <end position="43"/>
    </location>
</feature>
<dbReference type="InterPro" id="IPR036388">
    <property type="entry name" value="WH-like_DNA-bd_sf"/>
</dbReference>
<dbReference type="PROSITE" id="PS50043">
    <property type="entry name" value="HTH_LUXR_2"/>
    <property type="match status" value="1"/>
</dbReference>
<feature type="compositionally biased region" description="Low complexity" evidence="1">
    <location>
        <begin position="32"/>
        <end position="43"/>
    </location>
</feature>
<reference evidence="4" key="1">
    <citation type="submission" date="2023-07" db="EMBL/GenBank/DDBJ databases">
        <title>30 novel species of actinomycetes from the DSMZ collection.</title>
        <authorList>
            <person name="Nouioui I."/>
        </authorList>
    </citation>
    <scope>NUCLEOTIDE SEQUENCE [LARGE SCALE GENOMIC DNA]</scope>
    <source>
        <strain evidence="4">DSM 44917</strain>
    </source>
</reference>
<dbReference type="Proteomes" id="UP001183388">
    <property type="component" value="Unassembled WGS sequence"/>
</dbReference>
<keyword evidence="4" id="KW-1185">Reference proteome</keyword>
<proteinExistence type="predicted"/>
<feature type="compositionally biased region" description="Gly residues" evidence="1">
    <location>
        <begin position="17"/>
        <end position="31"/>
    </location>
</feature>
<feature type="domain" description="HTH luxR-type" evidence="2">
    <location>
        <begin position="315"/>
        <end position="378"/>
    </location>
</feature>
<dbReference type="RefSeq" id="WP_311630808.1">
    <property type="nucleotide sequence ID" value="NZ_JAVREN010000015.1"/>
</dbReference>
<dbReference type="InterPro" id="IPR016032">
    <property type="entry name" value="Sig_transdc_resp-reg_C-effctor"/>
</dbReference>
<dbReference type="EMBL" id="JAVREN010000015">
    <property type="protein sequence ID" value="MDT0307861.1"/>
    <property type="molecule type" value="Genomic_DNA"/>
</dbReference>
<dbReference type="InterPro" id="IPR051797">
    <property type="entry name" value="TrmB-like"/>
</dbReference>
<evidence type="ECO:0000259" key="2">
    <source>
        <dbReference type="PROSITE" id="PS50043"/>
    </source>
</evidence>
<accession>A0ABU2L8F4</accession>
<feature type="compositionally biased region" description="Pro residues" evidence="1">
    <location>
        <begin position="1"/>
        <end position="11"/>
    </location>
</feature>
<dbReference type="SMART" id="SM00421">
    <property type="entry name" value="HTH_LUXR"/>
    <property type="match status" value="1"/>
</dbReference>
<dbReference type="SUPFAM" id="SSF46894">
    <property type="entry name" value="C-terminal effector domain of the bipartite response regulators"/>
    <property type="match status" value="1"/>
</dbReference>
<evidence type="ECO:0000313" key="3">
    <source>
        <dbReference type="EMBL" id="MDT0307861.1"/>
    </source>
</evidence>
<comment type="caution">
    <text evidence="3">The sequence shown here is derived from an EMBL/GenBank/DDBJ whole genome shotgun (WGS) entry which is preliminary data.</text>
</comment>
<sequence length="381" mass="39675">MAPLPPGPSARPPGEAGTAGAGAAAGSGPEGAGATDGAAGADGAVGAEGWPWLSDEELEPVTVRVYQLRVTHPTDLPGQLAARAGIGAAEVECAEERLSRLGLLRPSPGGGWVAISPESAAEQVLAPLEQEILERRITMAATREQLLALSGDYLEARGMRSAQSSIEVVEGLDNLRSVIDDLARTCTGSLDALVPGGGQSEAAIGAATPLDLELLARGIRVRALFQHSARRHRGTVQYVETIAACGARVRSAGVLPARLQIYDRDCAVVPLDPQDSAAGAALIRDPSVLSFLCQLFDHCWNEGTEFAEAEAPCGEETDAPTGMEREVLLQLAGGRTNDQIADRLGVSQRSVSRIVAQLMTRLGAGNRFEAGARAVLKGWLS</sequence>
<dbReference type="PANTHER" id="PTHR34293:SF1">
    <property type="entry name" value="HTH-TYPE TRANSCRIPTIONAL REGULATOR TRMBL2"/>
    <property type="match status" value="1"/>
</dbReference>